<comment type="function">
    <text evidence="1 11">Transaldolase is important for the balance of metabolites in the pentose-phosphate pathway.</text>
</comment>
<dbReference type="PANTHER" id="PTHR10683:SF31">
    <property type="entry name" value="TRANSALDOLASE"/>
    <property type="match status" value="1"/>
</dbReference>
<reference evidence="12 13" key="1">
    <citation type="submission" date="2019-01" db="EMBL/GenBank/DDBJ databases">
        <title>Genome sequencing of strain FW10M-9.</title>
        <authorList>
            <person name="Heo J."/>
            <person name="Kim S.-J."/>
            <person name="Kim J.-S."/>
            <person name="Hong S.-B."/>
            <person name="Kwon S.-W."/>
        </authorList>
    </citation>
    <scope>NUCLEOTIDE SEQUENCE [LARGE SCALE GENOMIC DNA]</scope>
    <source>
        <strain evidence="12 13">FW10M-9</strain>
    </source>
</reference>
<dbReference type="GO" id="GO:0006098">
    <property type="term" value="P:pentose-phosphate shunt"/>
    <property type="evidence" value="ECO:0007669"/>
    <property type="project" value="UniProtKB-UniRule"/>
</dbReference>
<comment type="catalytic activity">
    <reaction evidence="10 11">
        <text>D-sedoheptulose 7-phosphate + D-glyceraldehyde 3-phosphate = D-erythrose 4-phosphate + beta-D-fructose 6-phosphate</text>
        <dbReference type="Rhea" id="RHEA:17053"/>
        <dbReference type="ChEBI" id="CHEBI:16897"/>
        <dbReference type="ChEBI" id="CHEBI:57483"/>
        <dbReference type="ChEBI" id="CHEBI:57634"/>
        <dbReference type="ChEBI" id="CHEBI:59776"/>
        <dbReference type="EC" id="2.2.1.2"/>
    </reaction>
</comment>
<keyword evidence="9 11" id="KW-0704">Schiff base</keyword>
<keyword evidence="8 11" id="KW-0570">Pentose shunt</keyword>
<dbReference type="EMBL" id="CP035493">
    <property type="protein sequence ID" value="QAY70914.1"/>
    <property type="molecule type" value="Genomic_DNA"/>
</dbReference>
<dbReference type="Gene3D" id="3.20.20.70">
    <property type="entry name" value="Aldolase class I"/>
    <property type="match status" value="1"/>
</dbReference>
<evidence type="ECO:0000256" key="4">
    <source>
        <dbReference type="ARBA" id="ARBA00008426"/>
    </source>
</evidence>
<evidence type="ECO:0000256" key="8">
    <source>
        <dbReference type="ARBA" id="ARBA00023126"/>
    </source>
</evidence>
<evidence type="ECO:0000256" key="7">
    <source>
        <dbReference type="ARBA" id="ARBA00022679"/>
    </source>
</evidence>
<name>A0A4P6F5L9_9MICO</name>
<feature type="active site" description="Schiff-base intermediate with substrate" evidence="11">
    <location>
        <position position="143"/>
    </location>
</feature>
<evidence type="ECO:0000256" key="10">
    <source>
        <dbReference type="ARBA" id="ARBA00048810"/>
    </source>
</evidence>
<dbReference type="SUPFAM" id="SSF51569">
    <property type="entry name" value="Aldolase"/>
    <property type="match status" value="1"/>
</dbReference>
<dbReference type="InterPro" id="IPR013785">
    <property type="entry name" value="Aldolase_TIM"/>
</dbReference>
<dbReference type="NCBIfam" id="TIGR00876">
    <property type="entry name" value="tal_mycobact"/>
    <property type="match status" value="1"/>
</dbReference>
<dbReference type="GO" id="GO:0005737">
    <property type="term" value="C:cytoplasm"/>
    <property type="evidence" value="ECO:0007669"/>
    <property type="project" value="UniProtKB-SubCell"/>
</dbReference>
<organism evidence="12 13">
    <name type="scientific">Xylanimonas protaetiae</name>
    <dbReference type="NCBI Taxonomy" id="2509457"/>
    <lineage>
        <taxon>Bacteria</taxon>
        <taxon>Bacillati</taxon>
        <taxon>Actinomycetota</taxon>
        <taxon>Actinomycetes</taxon>
        <taxon>Micrococcales</taxon>
        <taxon>Promicromonosporaceae</taxon>
        <taxon>Xylanimonas</taxon>
    </lineage>
</organism>
<dbReference type="OrthoDB" id="9809101at2"/>
<comment type="subcellular location">
    <subcellularLocation>
        <location evidence="2 11">Cytoplasm</location>
    </subcellularLocation>
</comment>
<evidence type="ECO:0000256" key="1">
    <source>
        <dbReference type="ARBA" id="ARBA00003518"/>
    </source>
</evidence>
<comment type="similarity">
    <text evidence="4 11">Belongs to the transaldolase family. Type 2 subfamily.</text>
</comment>
<comment type="pathway">
    <text evidence="3 11">Carbohydrate degradation; pentose phosphate pathway; D-glyceraldehyde 3-phosphate and beta-D-fructose 6-phosphate from D-ribose 5-phosphate and D-xylulose 5-phosphate (non-oxidative stage): step 2/3.</text>
</comment>
<keyword evidence="13" id="KW-1185">Reference proteome</keyword>
<dbReference type="HAMAP" id="MF_00493">
    <property type="entry name" value="Transaldolase_2"/>
    <property type="match status" value="1"/>
</dbReference>
<dbReference type="InterPro" id="IPR001585">
    <property type="entry name" value="TAL/FSA"/>
</dbReference>
<dbReference type="Proteomes" id="UP000292118">
    <property type="component" value="Chromosome"/>
</dbReference>
<evidence type="ECO:0000313" key="13">
    <source>
        <dbReference type="Proteomes" id="UP000292118"/>
    </source>
</evidence>
<evidence type="ECO:0000256" key="9">
    <source>
        <dbReference type="ARBA" id="ARBA00023270"/>
    </source>
</evidence>
<dbReference type="GO" id="GO:0005975">
    <property type="term" value="P:carbohydrate metabolic process"/>
    <property type="evidence" value="ECO:0007669"/>
    <property type="project" value="InterPro"/>
</dbReference>
<evidence type="ECO:0000256" key="5">
    <source>
        <dbReference type="ARBA" id="ARBA00013151"/>
    </source>
</evidence>
<evidence type="ECO:0000256" key="2">
    <source>
        <dbReference type="ARBA" id="ARBA00004496"/>
    </source>
</evidence>
<protein>
    <recommendedName>
        <fullName evidence="5 11">Transaldolase</fullName>
        <ecNumber evidence="5 11">2.2.1.2</ecNumber>
    </recommendedName>
</protein>
<dbReference type="UniPathway" id="UPA00115">
    <property type="reaction ID" value="UER00414"/>
</dbReference>
<dbReference type="InterPro" id="IPR018225">
    <property type="entry name" value="Transaldolase_AS"/>
</dbReference>
<evidence type="ECO:0000256" key="3">
    <source>
        <dbReference type="ARBA" id="ARBA00004857"/>
    </source>
</evidence>
<sequence>MTSSNDTRPTHRLSEAGVSIWLDDLSRERLATGNLAALVAEKDVVGVTTNPTIFASALSKGDAYAGALAALAGTDVEAAVERITTDDVRDAADVLRPVYDATHAVDGRVSIEVDPRLARDTEHTVEVAERLWATVGRPNVMIKIPATVEGLPAITRVLAQGISVNVTLIFSIERYRAVLDAWLAGLEQATANGHDLSVVGSVASFFVSRVDSAVDAALEKVGTDDAAALRGKAAIANARLAYAAYEEVVAGERWAALKAAGAQPQRPLWASTGVKNPEYRDTMYVDELVVAGVVNTMPEATLDAFADHGIVLGDTVTGTAEEAAAQIVAIEAQGVSLDKVTTQLETEGVDKFEVSWSQLLETTQAGLDAAATQGGAE</sequence>
<dbReference type="Pfam" id="PF00923">
    <property type="entry name" value="TAL_FSA"/>
    <property type="match status" value="1"/>
</dbReference>
<dbReference type="KEGG" id="xya:ET471_13500"/>
<keyword evidence="6 11" id="KW-0963">Cytoplasm</keyword>
<dbReference type="EC" id="2.2.1.2" evidence="5 11"/>
<dbReference type="PROSITE" id="PS01054">
    <property type="entry name" value="TRANSALDOLASE_1"/>
    <property type="match status" value="1"/>
</dbReference>
<evidence type="ECO:0000256" key="11">
    <source>
        <dbReference type="HAMAP-Rule" id="MF_00493"/>
    </source>
</evidence>
<gene>
    <name evidence="11 12" type="primary">tal</name>
    <name evidence="12" type="ORF">ET471_13500</name>
</gene>
<dbReference type="RefSeq" id="WP_129189132.1">
    <property type="nucleotide sequence ID" value="NZ_CP035493.1"/>
</dbReference>
<accession>A0A4P6F5L9</accession>
<dbReference type="InterPro" id="IPR004732">
    <property type="entry name" value="Transaldolase_2"/>
</dbReference>
<dbReference type="PROSITE" id="PS00958">
    <property type="entry name" value="TRANSALDOLASE_2"/>
    <property type="match status" value="1"/>
</dbReference>
<evidence type="ECO:0000313" key="12">
    <source>
        <dbReference type="EMBL" id="QAY70914.1"/>
    </source>
</evidence>
<dbReference type="NCBIfam" id="NF002881">
    <property type="entry name" value="PRK03343.1"/>
    <property type="match status" value="1"/>
</dbReference>
<dbReference type="PANTHER" id="PTHR10683">
    <property type="entry name" value="TRANSALDOLASE"/>
    <property type="match status" value="1"/>
</dbReference>
<dbReference type="CDD" id="cd00955">
    <property type="entry name" value="Transaldolase_like"/>
    <property type="match status" value="1"/>
</dbReference>
<evidence type="ECO:0000256" key="6">
    <source>
        <dbReference type="ARBA" id="ARBA00022490"/>
    </source>
</evidence>
<keyword evidence="7 11" id="KW-0808">Transferase</keyword>
<proteinExistence type="inferred from homology"/>
<dbReference type="PIRSF" id="PIRSF036915">
    <property type="entry name" value="Trnald_Bac_Plnt"/>
    <property type="match status" value="1"/>
</dbReference>
<dbReference type="AlphaFoldDB" id="A0A4P6F5L9"/>
<dbReference type="GO" id="GO:0004801">
    <property type="term" value="F:transaldolase activity"/>
    <property type="evidence" value="ECO:0007669"/>
    <property type="project" value="UniProtKB-UniRule"/>
</dbReference>